<keyword evidence="1" id="KW-0472">Membrane</keyword>
<dbReference type="Gene3D" id="2.60.450.10">
    <property type="entry name" value="Lipopolysaccharide (LPS) transport protein A like domain"/>
    <property type="match status" value="1"/>
</dbReference>
<name>A0A371XJB1_9HYPH</name>
<dbReference type="GO" id="GO:0005886">
    <property type="term" value="C:plasma membrane"/>
    <property type="evidence" value="ECO:0007669"/>
    <property type="project" value="InterPro"/>
</dbReference>
<reference evidence="3" key="1">
    <citation type="submission" date="2018-08" db="EMBL/GenBank/DDBJ databases">
        <authorList>
            <person name="Im W.T."/>
        </authorList>
    </citation>
    <scope>NUCLEOTIDE SEQUENCE [LARGE SCALE GENOMIC DNA]</scope>
    <source>
        <strain evidence="3">LA-28</strain>
    </source>
</reference>
<dbReference type="NCBIfam" id="TIGR04409">
    <property type="entry name" value="LptC_YrbK"/>
    <property type="match status" value="1"/>
</dbReference>
<accession>A0A371XJB1</accession>
<dbReference type="Pfam" id="PF06835">
    <property type="entry name" value="LptC"/>
    <property type="match status" value="1"/>
</dbReference>
<evidence type="ECO:0000313" key="2">
    <source>
        <dbReference type="EMBL" id="RFC69317.1"/>
    </source>
</evidence>
<keyword evidence="3" id="KW-1185">Reference proteome</keyword>
<dbReference type="GO" id="GO:0015221">
    <property type="term" value="F:lipopolysaccharide transmembrane transporter activity"/>
    <property type="evidence" value="ECO:0007669"/>
    <property type="project" value="InterPro"/>
</dbReference>
<keyword evidence="1" id="KW-0812">Transmembrane</keyword>
<comment type="caution">
    <text evidence="2">The sequence shown here is derived from an EMBL/GenBank/DDBJ whole genome shotgun (WGS) entry which is preliminary data.</text>
</comment>
<protein>
    <submittedName>
        <fullName evidence="2">LPS export ABC transporter periplasmic protein LptC</fullName>
    </submittedName>
</protein>
<feature type="transmembrane region" description="Helical" evidence="1">
    <location>
        <begin position="48"/>
        <end position="67"/>
    </location>
</feature>
<keyword evidence="1" id="KW-1133">Transmembrane helix</keyword>
<proteinExistence type="predicted"/>
<dbReference type="AlphaFoldDB" id="A0A371XJB1"/>
<dbReference type="InterPro" id="IPR010664">
    <property type="entry name" value="LipoPS_assembly_LptC-rel"/>
</dbReference>
<dbReference type="EMBL" id="QURN01000001">
    <property type="protein sequence ID" value="RFC69317.1"/>
    <property type="molecule type" value="Genomic_DNA"/>
</dbReference>
<organism evidence="2 3">
    <name type="scientific">Mesorhizobium denitrificans</name>
    <dbReference type="NCBI Taxonomy" id="2294114"/>
    <lineage>
        <taxon>Bacteria</taxon>
        <taxon>Pseudomonadati</taxon>
        <taxon>Pseudomonadota</taxon>
        <taxon>Alphaproteobacteria</taxon>
        <taxon>Hyphomicrobiales</taxon>
        <taxon>Phyllobacteriaceae</taxon>
        <taxon>Mesorhizobium</taxon>
    </lineage>
</organism>
<evidence type="ECO:0000256" key="1">
    <source>
        <dbReference type="SAM" id="Phobius"/>
    </source>
</evidence>
<dbReference type="InterPro" id="IPR026265">
    <property type="entry name" value="LptC"/>
</dbReference>
<dbReference type="Proteomes" id="UP000262379">
    <property type="component" value="Unassembled WGS sequence"/>
</dbReference>
<gene>
    <name evidence="2" type="primary">lptC</name>
    <name evidence="2" type="ORF">DY251_00790</name>
</gene>
<evidence type="ECO:0000313" key="3">
    <source>
        <dbReference type="Proteomes" id="UP000262379"/>
    </source>
</evidence>
<sequence length="236" mass="25664">MEFVIVLSKSGVQAAQTFDPVASDDGAQKFAAFRNAQRHSRRVSFLKVALPLLTIAIAAGFFAYSYAVTPAKVSLNVADSAISDGKLVMASPKLEGFNKMNKPYSMTALRAYQDLTKPGLIELEDISAKLPYDEENVATIAAARGFYDQQANTLQLENGLTVSTTDGMSVKLDTAYIDIAKGNLKSDLPVDIQLRGSRIQADSMTIQDQGQRMVFDKRVRMVVEPKDASLQKSDGS</sequence>